<feature type="active site" description="Charge relay system" evidence="6">
    <location>
        <position position="173"/>
    </location>
</feature>
<evidence type="ECO:0000259" key="9">
    <source>
        <dbReference type="Pfam" id="PF13205"/>
    </source>
</evidence>
<keyword evidence="3 7" id="KW-0732">Signal</keyword>
<dbReference type="SUPFAM" id="SSF52743">
    <property type="entry name" value="Subtilisin-like"/>
    <property type="match status" value="1"/>
</dbReference>
<dbReference type="STRING" id="1305675.BFG57_02500"/>
<keyword evidence="5 6" id="KW-0720">Serine protease</keyword>
<comment type="similarity">
    <text evidence="1 6">Belongs to the peptidase S8 family.</text>
</comment>
<gene>
    <name evidence="10" type="ORF">BFG57_02500</name>
</gene>
<feature type="domain" description="Peptidase S8/S53" evidence="8">
    <location>
        <begin position="131"/>
        <end position="377"/>
    </location>
</feature>
<protein>
    <submittedName>
        <fullName evidence="10">Uncharacterized protein</fullName>
    </submittedName>
</protein>
<dbReference type="InterPro" id="IPR014755">
    <property type="entry name" value="Cu-Rt/internalin_Ig-like"/>
</dbReference>
<dbReference type="Gene3D" id="3.40.50.200">
    <property type="entry name" value="Peptidase S8/S53 domain"/>
    <property type="match status" value="1"/>
</dbReference>
<keyword evidence="11" id="KW-1185">Reference proteome</keyword>
<dbReference type="InterPro" id="IPR036852">
    <property type="entry name" value="Peptidase_S8/S53_dom_sf"/>
</dbReference>
<comment type="caution">
    <text evidence="10">The sequence shown here is derived from an EMBL/GenBank/DDBJ whole genome shotgun (WGS) entry which is preliminary data.</text>
</comment>
<proteinExistence type="inferred from homology"/>
<dbReference type="Proteomes" id="UP000095209">
    <property type="component" value="Unassembled WGS sequence"/>
</dbReference>
<dbReference type="AlphaFoldDB" id="A0A1E5LDN9"/>
<evidence type="ECO:0000256" key="7">
    <source>
        <dbReference type="SAM" id="SignalP"/>
    </source>
</evidence>
<dbReference type="PROSITE" id="PS51892">
    <property type="entry name" value="SUBTILASE"/>
    <property type="match status" value="1"/>
</dbReference>
<keyword evidence="4 6" id="KW-0378">Hydrolase</keyword>
<feature type="chain" id="PRO_5009180941" evidence="7">
    <location>
        <begin position="25"/>
        <end position="489"/>
    </location>
</feature>
<dbReference type="PRINTS" id="PR00723">
    <property type="entry name" value="SUBTILISIN"/>
</dbReference>
<dbReference type="GO" id="GO:0004252">
    <property type="term" value="F:serine-type endopeptidase activity"/>
    <property type="evidence" value="ECO:0007669"/>
    <property type="project" value="UniProtKB-UniRule"/>
</dbReference>
<dbReference type="GO" id="GO:0006508">
    <property type="term" value="P:proteolysis"/>
    <property type="evidence" value="ECO:0007669"/>
    <property type="project" value="UniProtKB-KW"/>
</dbReference>
<dbReference type="Gene3D" id="2.60.40.1220">
    <property type="match status" value="1"/>
</dbReference>
<dbReference type="InterPro" id="IPR000209">
    <property type="entry name" value="Peptidase_S8/S53_dom"/>
</dbReference>
<evidence type="ECO:0000259" key="8">
    <source>
        <dbReference type="Pfam" id="PF00082"/>
    </source>
</evidence>
<dbReference type="InterPro" id="IPR050131">
    <property type="entry name" value="Peptidase_S8_subtilisin-like"/>
</dbReference>
<evidence type="ECO:0000313" key="11">
    <source>
        <dbReference type="Proteomes" id="UP000095209"/>
    </source>
</evidence>
<evidence type="ECO:0000256" key="6">
    <source>
        <dbReference type="PROSITE-ProRule" id="PRU01240"/>
    </source>
</evidence>
<reference evidence="10 11" key="1">
    <citation type="submission" date="2016-08" db="EMBL/GenBank/DDBJ databases">
        <title>Genome of Bacillus solimangrovi GH2-4.</title>
        <authorList>
            <person name="Lim S."/>
            <person name="Kim B.-C."/>
        </authorList>
    </citation>
    <scope>NUCLEOTIDE SEQUENCE [LARGE SCALE GENOMIC DNA]</scope>
    <source>
        <strain evidence="10 11">GH2-4</strain>
    </source>
</reference>
<evidence type="ECO:0000256" key="3">
    <source>
        <dbReference type="ARBA" id="ARBA00022729"/>
    </source>
</evidence>
<dbReference type="PANTHER" id="PTHR43806">
    <property type="entry name" value="PEPTIDASE S8"/>
    <property type="match status" value="1"/>
</dbReference>
<evidence type="ECO:0000313" key="10">
    <source>
        <dbReference type="EMBL" id="OEH92160.1"/>
    </source>
</evidence>
<evidence type="ECO:0000256" key="2">
    <source>
        <dbReference type="ARBA" id="ARBA00022670"/>
    </source>
</evidence>
<feature type="active site" description="Charge relay system" evidence="6">
    <location>
        <position position="329"/>
    </location>
</feature>
<name>A0A1E5LDN9_9BACI</name>
<dbReference type="EMBL" id="MJEH01000033">
    <property type="protein sequence ID" value="OEH92160.1"/>
    <property type="molecule type" value="Genomic_DNA"/>
</dbReference>
<sequence length="489" mass="53980">MRKTTRLIIAFFIMWVAISESTNAEGIKNTDSLDNINNAVLVQGHSGELPLSILKTSEVEYLNHVGVSIMNLQDNETTENFIEQVRIQSDVMIEEDKPRSIQKTSNDPYLSYQWSLPYLNIPLLWNYESENEVVVAVIDSGLEIEYPDLKGHIAPGGYNFLDNNSDISDMNGHGTAVSTIIAADVNNKFGSASIGGHLPIKVLPLKIAGEDGKGTSSNVIRAIDYAIEQGVDVINISMAANRYSALEEKAIQAAIDEGIIVIAATGNDGDDTINYPASYDDVISVGAIGKNNERSEFSNYNNHVDIVAPGENIFTTMGNDEYYYSSGTSYAAPFVTVTAAVLKSFNRDLNQEDILQILSTTAKDLGVEGKDPYYGFGLIQPLDALQTQLYTIIDSKADVPVDKVWSLTFNVVMKESSFNRSNTFILDENYEKVSIEYDLSDDGKILYIYPPKGGYKKGETYTLIVEKNVQSAAEREMEKSSLMKFTIEN</sequence>
<keyword evidence="2 6" id="KW-0645">Protease</keyword>
<feature type="signal peptide" evidence="7">
    <location>
        <begin position="1"/>
        <end position="24"/>
    </location>
</feature>
<dbReference type="InterPro" id="IPR032812">
    <property type="entry name" value="SbsA_Ig"/>
</dbReference>
<accession>A0A1E5LDN9</accession>
<organism evidence="10 11">
    <name type="scientific">Bacillus solimangrovi</name>
    <dbReference type="NCBI Taxonomy" id="1305675"/>
    <lineage>
        <taxon>Bacteria</taxon>
        <taxon>Bacillati</taxon>
        <taxon>Bacillota</taxon>
        <taxon>Bacilli</taxon>
        <taxon>Bacillales</taxon>
        <taxon>Bacillaceae</taxon>
        <taxon>Bacillus</taxon>
    </lineage>
</organism>
<evidence type="ECO:0000256" key="5">
    <source>
        <dbReference type="ARBA" id="ARBA00022825"/>
    </source>
</evidence>
<evidence type="ECO:0000256" key="1">
    <source>
        <dbReference type="ARBA" id="ARBA00011073"/>
    </source>
</evidence>
<evidence type="ECO:0000256" key="4">
    <source>
        <dbReference type="ARBA" id="ARBA00022801"/>
    </source>
</evidence>
<dbReference type="Pfam" id="PF13205">
    <property type="entry name" value="Big_5"/>
    <property type="match status" value="1"/>
</dbReference>
<dbReference type="PANTHER" id="PTHR43806:SF11">
    <property type="entry name" value="CEREVISIN-RELATED"/>
    <property type="match status" value="1"/>
</dbReference>
<dbReference type="Pfam" id="PF00082">
    <property type="entry name" value="Peptidase_S8"/>
    <property type="match status" value="1"/>
</dbReference>
<feature type="domain" description="SbsA Ig-like" evidence="9">
    <location>
        <begin position="393"/>
        <end position="486"/>
    </location>
</feature>
<dbReference type="RefSeq" id="WP_069717701.1">
    <property type="nucleotide sequence ID" value="NZ_MJEH01000033.1"/>
</dbReference>
<dbReference type="InterPro" id="IPR015500">
    <property type="entry name" value="Peptidase_S8_subtilisin-rel"/>
</dbReference>
<feature type="active site" description="Charge relay system" evidence="6">
    <location>
        <position position="139"/>
    </location>
</feature>